<evidence type="ECO:0000256" key="3">
    <source>
        <dbReference type="ARBA" id="ARBA00015407"/>
    </source>
</evidence>
<dbReference type="GO" id="GO:0045116">
    <property type="term" value="P:protein neddylation"/>
    <property type="evidence" value="ECO:0007669"/>
    <property type="project" value="UniProtKB-UniRule"/>
</dbReference>
<comment type="function">
    <text evidence="5">Regulatory subunit of the dimeric UBA3-ULA1 E1 enzyme.</text>
</comment>
<dbReference type="InterPro" id="IPR000594">
    <property type="entry name" value="ThiF_NAD_FAD-bd"/>
</dbReference>
<evidence type="ECO:0000313" key="8">
    <source>
        <dbReference type="Proteomes" id="UP000054097"/>
    </source>
</evidence>
<accession>A0A0C2WEH6</accession>
<dbReference type="Pfam" id="PF00899">
    <property type="entry name" value="ThiF"/>
    <property type="match status" value="1"/>
</dbReference>
<dbReference type="InterPro" id="IPR030667">
    <property type="entry name" value="APP-BP1"/>
</dbReference>
<evidence type="ECO:0000256" key="2">
    <source>
        <dbReference type="ARBA" id="ARBA00006868"/>
    </source>
</evidence>
<feature type="domain" description="THIF-type NAD/FAD binding fold" evidence="6">
    <location>
        <begin position="17"/>
        <end position="131"/>
    </location>
</feature>
<dbReference type="Gene3D" id="3.40.50.720">
    <property type="entry name" value="NAD(P)-binding Rossmann-like Domain"/>
    <property type="match status" value="1"/>
</dbReference>
<evidence type="ECO:0000259" key="6">
    <source>
        <dbReference type="Pfam" id="PF00899"/>
    </source>
</evidence>
<comment type="pathway">
    <text evidence="1 5">Protein modification; protein neddylation.</text>
</comment>
<dbReference type="STRING" id="933852.A0A0C2WEH6"/>
<dbReference type="PANTHER" id="PTHR10953">
    <property type="entry name" value="UBIQUITIN-ACTIVATING ENZYME E1"/>
    <property type="match status" value="1"/>
</dbReference>
<dbReference type="GO" id="GO:0005737">
    <property type="term" value="C:cytoplasm"/>
    <property type="evidence" value="ECO:0007669"/>
    <property type="project" value="TreeGrafter"/>
</dbReference>
<sequence length="531" mass="58160">MSQIIQTGPPDAKTRKYDRQLRLWAATGQSALESARLLVIGATATSTSVLKNLVLPGIGHFTILDPNTTTPEDVGNNFFLEIDSIGKQKAVEAARLLSELNESVQIAAEPADIADILATKPEWISNYTMVIAHNLPRKVVDKLAAYLWSDRSLPALIVVKTAGFLAEFYLQCHEHTVIDSHSEEKVSLRIDNPFPALLEKATSIDLSSLDQTTHSHIPFIYILIQAAAQWRAKHNNTLPKTFAERKAFQKFIDEMKMKADEENFDEAAAQAFRVAPQPIPTGILKLFDDPALNAPGGLTRESKPFFHLLAALKEYVLSQEEGKRTLPLSANLPDIKSDTKSYVEVQTLYKQRAREERGMFKAVLVKRLKTLDPGNGSDEALLESFGISEGTIDDFVKNSHGLTVLRSTVYGAIDKDPALLDTSLSEKPRETAVHIAFTALDSLPEGTEPTVDNLRAQVVRLLGKDAEIGEDVENCIGEIARTPTADLPTTAGFVGGLVAQEAIKLITKQYLPQVGGHVVVDLIGSWTGIVP</sequence>
<evidence type="ECO:0000256" key="4">
    <source>
        <dbReference type="ARBA" id="ARBA00022786"/>
    </source>
</evidence>
<proteinExistence type="inferred from homology"/>
<dbReference type="PANTHER" id="PTHR10953:SF29">
    <property type="entry name" value="NEDD8-ACTIVATING ENZYME E1 REGULATORY SUBUNIT"/>
    <property type="match status" value="1"/>
</dbReference>
<gene>
    <name evidence="7" type="ORF">M408DRAFT_331530</name>
</gene>
<organism evidence="7 8">
    <name type="scientific">Serendipita vermifera MAFF 305830</name>
    <dbReference type="NCBI Taxonomy" id="933852"/>
    <lineage>
        <taxon>Eukaryota</taxon>
        <taxon>Fungi</taxon>
        <taxon>Dikarya</taxon>
        <taxon>Basidiomycota</taxon>
        <taxon>Agaricomycotina</taxon>
        <taxon>Agaricomycetes</taxon>
        <taxon>Sebacinales</taxon>
        <taxon>Serendipitaceae</taxon>
        <taxon>Serendipita</taxon>
    </lineage>
</organism>
<evidence type="ECO:0000256" key="1">
    <source>
        <dbReference type="ARBA" id="ARBA00005032"/>
    </source>
</evidence>
<evidence type="ECO:0000256" key="5">
    <source>
        <dbReference type="PIRNR" id="PIRNR039099"/>
    </source>
</evidence>
<dbReference type="SUPFAM" id="SSF69572">
    <property type="entry name" value="Activating enzymes of the ubiquitin-like proteins"/>
    <property type="match status" value="1"/>
</dbReference>
<dbReference type="InterPro" id="IPR035985">
    <property type="entry name" value="Ubiquitin-activating_enz"/>
</dbReference>
<reference evidence="8" key="2">
    <citation type="submission" date="2015-01" db="EMBL/GenBank/DDBJ databases">
        <title>Evolutionary Origins and Diversification of the Mycorrhizal Mutualists.</title>
        <authorList>
            <consortium name="DOE Joint Genome Institute"/>
            <consortium name="Mycorrhizal Genomics Consortium"/>
            <person name="Kohler A."/>
            <person name="Kuo A."/>
            <person name="Nagy L.G."/>
            <person name="Floudas D."/>
            <person name="Copeland A."/>
            <person name="Barry K.W."/>
            <person name="Cichocki N."/>
            <person name="Veneault-Fourrey C."/>
            <person name="LaButti K."/>
            <person name="Lindquist E.A."/>
            <person name="Lipzen A."/>
            <person name="Lundell T."/>
            <person name="Morin E."/>
            <person name="Murat C."/>
            <person name="Riley R."/>
            <person name="Ohm R."/>
            <person name="Sun H."/>
            <person name="Tunlid A."/>
            <person name="Henrissat B."/>
            <person name="Grigoriev I.V."/>
            <person name="Hibbett D.S."/>
            <person name="Martin F."/>
        </authorList>
    </citation>
    <scope>NUCLEOTIDE SEQUENCE [LARGE SCALE GENOMIC DNA]</scope>
    <source>
        <strain evidence="8">MAFF 305830</strain>
    </source>
</reference>
<dbReference type="HOGENOM" id="CLU_019618_2_1_1"/>
<dbReference type="OrthoDB" id="1708823at2759"/>
<reference evidence="7 8" key="1">
    <citation type="submission" date="2014-04" db="EMBL/GenBank/DDBJ databases">
        <authorList>
            <consortium name="DOE Joint Genome Institute"/>
            <person name="Kuo A."/>
            <person name="Zuccaro A."/>
            <person name="Kohler A."/>
            <person name="Nagy L.G."/>
            <person name="Floudas D."/>
            <person name="Copeland A."/>
            <person name="Barry K.W."/>
            <person name="Cichocki N."/>
            <person name="Veneault-Fourrey C."/>
            <person name="LaButti K."/>
            <person name="Lindquist E.A."/>
            <person name="Lipzen A."/>
            <person name="Lundell T."/>
            <person name="Morin E."/>
            <person name="Murat C."/>
            <person name="Sun H."/>
            <person name="Tunlid A."/>
            <person name="Henrissat B."/>
            <person name="Grigoriev I.V."/>
            <person name="Hibbett D.S."/>
            <person name="Martin F."/>
            <person name="Nordberg H.P."/>
            <person name="Cantor M.N."/>
            <person name="Hua S.X."/>
        </authorList>
    </citation>
    <scope>NUCLEOTIDE SEQUENCE [LARGE SCALE GENOMIC DNA]</scope>
    <source>
        <strain evidence="7 8">MAFF 305830</strain>
    </source>
</reference>
<evidence type="ECO:0000313" key="7">
    <source>
        <dbReference type="EMBL" id="KIM24858.1"/>
    </source>
</evidence>
<keyword evidence="4 5" id="KW-0833">Ubl conjugation pathway</keyword>
<dbReference type="GO" id="GO:0019781">
    <property type="term" value="F:NEDD8 activating enzyme activity"/>
    <property type="evidence" value="ECO:0007669"/>
    <property type="project" value="UniProtKB-UniRule"/>
</dbReference>
<protein>
    <recommendedName>
        <fullName evidence="3 5">NEDD8-activating enzyme E1 regulatory subunit</fullName>
    </recommendedName>
</protein>
<dbReference type="Proteomes" id="UP000054097">
    <property type="component" value="Unassembled WGS sequence"/>
</dbReference>
<dbReference type="FunFam" id="3.40.50.720:FF:000475">
    <property type="entry name" value="NEDD8-activating enzyme E1 regulatory subunit"/>
    <property type="match status" value="1"/>
</dbReference>
<dbReference type="Gene3D" id="3.40.50.12550">
    <property type="entry name" value="Ubiquitin-activating enzyme E1, inactive adenylation domain, subdomain 2"/>
    <property type="match status" value="1"/>
</dbReference>
<name>A0A0C2WEH6_SERVB</name>
<dbReference type="EMBL" id="KN824319">
    <property type="protein sequence ID" value="KIM24858.1"/>
    <property type="molecule type" value="Genomic_DNA"/>
</dbReference>
<dbReference type="AlphaFoldDB" id="A0A0C2WEH6"/>
<dbReference type="UniPathway" id="UPA00885"/>
<dbReference type="InterPro" id="IPR045886">
    <property type="entry name" value="ThiF/MoeB/HesA"/>
</dbReference>
<keyword evidence="8" id="KW-1185">Reference proteome</keyword>
<comment type="similarity">
    <text evidence="2 5">Belongs to the ubiquitin-activating E1 family. ULA1 subfamily.</text>
</comment>
<dbReference type="PIRSF" id="PIRSF039099">
    <property type="entry name" value="APP-BP1"/>
    <property type="match status" value="1"/>
</dbReference>